<keyword evidence="4" id="KW-1185">Reference proteome</keyword>
<dbReference type="PROSITE" id="PS51096">
    <property type="entry name" value="PTS_EIIA_TYPE_4"/>
    <property type="match status" value="1"/>
</dbReference>
<accession>A0A412G364</accession>
<dbReference type="InterPro" id="IPR051471">
    <property type="entry name" value="Bacterial_PTS_sugar_comp"/>
</dbReference>
<dbReference type="SUPFAM" id="SSF53062">
    <property type="entry name" value="PTS system fructose IIA component-like"/>
    <property type="match status" value="1"/>
</dbReference>
<keyword evidence="1" id="KW-0808">Transferase</keyword>
<name>A0A412G364_9FIRM</name>
<reference evidence="3 4" key="1">
    <citation type="submission" date="2018-08" db="EMBL/GenBank/DDBJ databases">
        <title>A genome reference for cultivated species of the human gut microbiota.</title>
        <authorList>
            <person name="Zou Y."/>
            <person name="Xue W."/>
            <person name="Luo G."/>
        </authorList>
    </citation>
    <scope>NUCLEOTIDE SEQUENCE [LARGE SCALE GENOMIC DNA]</scope>
    <source>
        <strain evidence="3 4">AF24-29</strain>
    </source>
</reference>
<protein>
    <recommendedName>
        <fullName evidence="2">PTS EIIA type-4 domain-containing protein</fullName>
    </recommendedName>
</protein>
<dbReference type="EMBL" id="QRUP01000007">
    <property type="protein sequence ID" value="RGR74916.1"/>
    <property type="molecule type" value="Genomic_DNA"/>
</dbReference>
<dbReference type="PANTHER" id="PTHR33799">
    <property type="entry name" value="PTS PERMEASE-RELATED-RELATED"/>
    <property type="match status" value="1"/>
</dbReference>
<dbReference type="Proteomes" id="UP000284178">
    <property type="component" value="Unassembled WGS sequence"/>
</dbReference>
<evidence type="ECO:0000313" key="4">
    <source>
        <dbReference type="Proteomes" id="UP000284178"/>
    </source>
</evidence>
<comment type="caution">
    <text evidence="3">The sequence shown here is derived from an EMBL/GenBank/DDBJ whole genome shotgun (WGS) entry which is preliminary data.</text>
</comment>
<evidence type="ECO:0000313" key="3">
    <source>
        <dbReference type="EMBL" id="RGR74916.1"/>
    </source>
</evidence>
<dbReference type="AlphaFoldDB" id="A0A412G364"/>
<dbReference type="InterPro" id="IPR036662">
    <property type="entry name" value="PTS_EIIA_man-typ_sf"/>
</dbReference>
<dbReference type="GO" id="GO:0016740">
    <property type="term" value="F:transferase activity"/>
    <property type="evidence" value="ECO:0007669"/>
    <property type="project" value="UniProtKB-KW"/>
</dbReference>
<organism evidence="3 4">
    <name type="scientific">Holdemania filiformis</name>
    <dbReference type="NCBI Taxonomy" id="61171"/>
    <lineage>
        <taxon>Bacteria</taxon>
        <taxon>Bacillati</taxon>
        <taxon>Bacillota</taxon>
        <taxon>Erysipelotrichia</taxon>
        <taxon>Erysipelotrichales</taxon>
        <taxon>Erysipelotrichaceae</taxon>
        <taxon>Holdemania</taxon>
    </lineage>
</organism>
<dbReference type="PANTHER" id="PTHR33799:SF1">
    <property type="entry name" value="PTS SYSTEM MANNOSE-SPECIFIC EIIAB COMPONENT-RELATED"/>
    <property type="match status" value="1"/>
</dbReference>
<proteinExistence type="predicted"/>
<evidence type="ECO:0000259" key="2">
    <source>
        <dbReference type="PROSITE" id="PS51096"/>
    </source>
</evidence>
<feature type="domain" description="PTS EIIA type-4" evidence="2">
    <location>
        <begin position="19"/>
        <end position="152"/>
    </location>
</feature>
<evidence type="ECO:0000256" key="1">
    <source>
        <dbReference type="ARBA" id="ARBA00022679"/>
    </source>
</evidence>
<dbReference type="GO" id="GO:0016020">
    <property type="term" value="C:membrane"/>
    <property type="evidence" value="ECO:0007669"/>
    <property type="project" value="InterPro"/>
</dbReference>
<dbReference type="GO" id="GO:0009401">
    <property type="term" value="P:phosphoenolpyruvate-dependent sugar phosphotransferase system"/>
    <property type="evidence" value="ECO:0007669"/>
    <property type="project" value="InterPro"/>
</dbReference>
<gene>
    <name evidence="3" type="ORF">DWY25_07455</name>
</gene>
<dbReference type="InterPro" id="IPR004701">
    <property type="entry name" value="PTS_EIIA_man-typ"/>
</dbReference>
<sequence>MITKLSIMALKRTNGKRNNVKYLIASHGEYAAGLASAVRRLAGENPDVTALCAYTDEVPLETHMQKIMAGHEAETWIIMTDLLGGSVNQYMMRSLLKPNCHLLTGVNLELILNVLKLEETDDLAADLQRCVSEAQNRICYVNSIIQKKGSES</sequence>
<dbReference type="Pfam" id="PF03610">
    <property type="entry name" value="EIIA-man"/>
    <property type="match status" value="1"/>
</dbReference>
<dbReference type="Gene3D" id="3.40.50.510">
    <property type="entry name" value="Phosphotransferase system, mannose-type IIA component"/>
    <property type="match status" value="1"/>
</dbReference>